<reference evidence="1" key="1">
    <citation type="journal article" date="2020" name="ISME J.">
        <title>Gammaproteobacteria mediating utilization of methyl-, sulfur- and petroleum organic compounds in deep ocean hydrothermal plumes.</title>
        <authorList>
            <person name="Zhou Z."/>
            <person name="Liu Y."/>
            <person name="Pan J."/>
            <person name="Cron B.R."/>
            <person name="Toner B.M."/>
            <person name="Anantharaman K."/>
            <person name="Breier J.A."/>
            <person name="Dick G.J."/>
            <person name="Li M."/>
        </authorList>
    </citation>
    <scope>NUCLEOTIDE SEQUENCE</scope>
    <source>
        <strain evidence="1">SZUA-1515</strain>
    </source>
</reference>
<dbReference type="Proteomes" id="UP000608579">
    <property type="component" value="Unassembled WGS sequence"/>
</dbReference>
<protein>
    <submittedName>
        <fullName evidence="1">Uncharacterized protein</fullName>
    </submittedName>
</protein>
<evidence type="ECO:0000313" key="1">
    <source>
        <dbReference type="EMBL" id="HIQ29687.1"/>
    </source>
</evidence>
<name>A0A833E9Q3_CALS0</name>
<evidence type="ECO:0000313" key="2">
    <source>
        <dbReference type="Proteomes" id="UP000608579"/>
    </source>
</evidence>
<proteinExistence type="predicted"/>
<organism evidence="1 2">
    <name type="scientific">Caldiarchaeum subterraneum</name>
    <dbReference type="NCBI Taxonomy" id="311458"/>
    <lineage>
        <taxon>Archaea</taxon>
        <taxon>Nitrososphaerota</taxon>
        <taxon>Candidatus Caldarchaeales</taxon>
        <taxon>Candidatus Caldarchaeaceae</taxon>
        <taxon>Candidatus Caldarchaeum</taxon>
    </lineage>
</organism>
<dbReference type="EMBL" id="DQVM01000076">
    <property type="protein sequence ID" value="HIQ29687.1"/>
    <property type="molecule type" value="Genomic_DNA"/>
</dbReference>
<dbReference type="AlphaFoldDB" id="A0A833E9Q3"/>
<accession>A0A833E9Q3</accession>
<comment type="caution">
    <text evidence="1">The sequence shown here is derived from an EMBL/GenBank/DDBJ whole genome shotgun (WGS) entry which is preliminary data.</text>
</comment>
<sequence length="320" mass="36346">MGVYHLAGLGTSPGAVSSPLTIIYLLLKAAEDGDDRAREFFKHSGEQGQELKGAPEYLILFTSEQILNEQAKSQQEIRSKIFPNKKFGTSPLKVLVNYLKNLTDKLELDNIYNNLWIKGIYAIKVEYMDFQDCYRKINTVLNACRDKECWVNVQAGSNQITSSLAISASINLVAGKYYYVKQTDTRYLDPPNLTPSVLNTPRKYVNEILNSWGELTIFGLGINRIIEDVEQLFKNKEKVNRSEIRNILDEHGLSGVALNKLRPYLIMEGETVSKSERFNELKYLVETKISGINNVSEMQRKMKEHGMLYEIGPETGEVES</sequence>
<gene>
    <name evidence="1" type="ORF">EYH45_03885</name>
</gene>